<sequence length="444" mass="52083">MKIKEISIDGFGKLHNFHTELSDGIQVIYGRNEAGKTTLRQFMLYMLFGLEKGRGAAARKDDYTRYLPMDGGRYGGFMVVEKDGVSYRIQRDFLSGNQNVRLFVEDSMEEIALPGQSLRGTLFENSMEAFQNTASMTQSDIRAGKEMQMILQNSMANLRSSRDARLDIRKAVNELKKKRREIRKDPVFRQNEQLRQRLGEHPFDEAKLGRYEAEEEALFQKLHQKKEESLFQRILRWIRRLFGRDQEEIRQNEIRHQLEVVRLEKEHLLERKKEVQALEQEYQRSFRGKKAAEQEIHWIDQAIWAIETAAANVQKTFGEELNDKISEIFGEMTGGRYEKAVMNPSMEMMVKQGSRYIDMKYLSNATAEQLYFALRLAAGELLYQDDGFPLFLDDVFGNYDDQRLKQTLSYLGKEKDRQIILFTGRREMINIMEEMNIKFHLTAL</sequence>
<dbReference type="EMBL" id="DXEM01000032">
    <property type="protein sequence ID" value="HIX68479.1"/>
    <property type="molecule type" value="Genomic_DNA"/>
</dbReference>
<dbReference type="InterPro" id="IPR027417">
    <property type="entry name" value="P-loop_NTPase"/>
</dbReference>
<feature type="coiled-coil region" evidence="1">
    <location>
        <begin position="258"/>
        <end position="295"/>
    </location>
</feature>
<dbReference type="GO" id="GO:0006302">
    <property type="term" value="P:double-strand break repair"/>
    <property type="evidence" value="ECO:0007669"/>
    <property type="project" value="InterPro"/>
</dbReference>
<accession>A0A9D1WWL2</accession>
<dbReference type="Gene3D" id="3.40.50.300">
    <property type="entry name" value="P-loop containing nucleotide triphosphate hydrolases"/>
    <property type="match status" value="2"/>
</dbReference>
<organism evidence="3 4">
    <name type="scientific">Candidatus Anaerostipes excrementavium</name>
    <dbReference type="NCBI Taxonomy" id="2838463"/>
    <lineage>
        <taxon>Bacteria</taxon>
        <taxon>Bacillati</taxon>
        <taxon>Bacillota</taxon>
        <taxon>Clostridia</taxon>
        <taxon>Lachnospirales</taxon>
        <taxon>Lachnospiraceae</taxon>
        <taxon>Anaerostipes</taxon>
    </lineage>
</organism>
<comment type="caution">
    <text evidence="3">The sequence shown here is derived from an EMBL/GenBank/DDBJ whole genome shotgun (WGS) entry which is preliminary data.</text>
</comment>
<protein>
    <submittedName>
        <fullName evidence="3">AAA family ATPase</fullName>
    </submittedName>
</protein>
<evidence type="ECO:0000313" key="4">
    <source>
        <dbReference type="Proteomes" id="UP000886721"/>
    </source>
</evidence>
<dbReference type="GO" id="GO:0016887">
    <property type="term" value="F:ATP hydrolysis activity"/>
    <property type="evidence" value="ECO:0007669"/>
    <property type="project" value="InterPro"/>
</dbReference>
<keyword evidence="1" id="KW-0175">Coiled coil</keyword>
<reference evidence="3" key="2">
    <citation type="submission" date="2021-04" db="EMBL/GenBank/DDBJ databases">
        <authorList>
            <person name="Gilroy R."/>
        </authorList>
    </citation>
    <scope>NUCLEOTIDE SEQUENCE</scope>
    <source>
        <strain evidence="3">CHK191-13928</strain>
    </source>
</reference>
<name>A0A9D1WWL2_9FIRM</name>
<dbReference type="SUPFAM" id="SSF52540">
    <property type="entry name" value="P-loop containing nucleoside triphosphate hydrolases"/>
    <property type="match status" value="1"/>
</dbReference>
<evidence type="ECO:0000313" key="3">
    <source>
        <dbReference type="EMBL" id="HIX68479.1"/>
    </source>
</evidence>
<feature type="coiled-coil region" evidence="1">
    <location>
        <begin position="161"/>
        <end position="228"/>
    </location>
</feature>
<dbReference type="Proteomes" id="UP000886721">
    <property type="component" value="Unassembled WGS sequence"/>
</dbReference>
<evidence type="ECO:0000259" key="2">
    <source>
        <dbReference type="Pfam" id="PF13476"/>
    </source>
</evidence>
<dbReference type="AlphaFoldDB" id="A0A9D1WWL2"/>
<reference evidence="3" key="1">
    <citation type="journal article" date="2021" name="PeerJ">
        <title>Extensive microbial diversity within the chicken gut microbiome revealed by metagenomics and culture.</title>
        <authorList>
            <person name="Gilroy R."/>
            <person name="Ravi A."/>
            <person name="Getino M."/>
            <person name="Pursley I."/>
            <person name="Horton D.L."/>
            <person name="Alikhan N.F."/>
            <person name="Baker D."/>
            <person name="Gharbi K."/>
            <person name="Hall N."/>
            <person name="Watson M."/>
            <person name="Adriaenssens E.M."/>
            <person name="Foster-Nyarko E."/>
            <person name="Jarju S."/>
            <person name="Secka A."/>
            <person name="Antonio M."/>
            <person name="Oren A."/>
            <person name="Chaudhuri R.R."/>
            <person name="La Ragione R."/>
            <person name="Hildebrand F."/>
            <person name="Pallen M.J."/>
        </authorList>
    </citation>
    <scope>NUCLEOTIDE SEQUENCE</scope>
    <source>
        <strain evidence="3">CHK191-13928</strain>
    </source>
</reference>
<proteinExistence type="predicted"/>
<dbReference type="PANTHER" id="PTHR41259">
    <property type="entry name" value="DOUBLE-STRAND BREAK REPAIR RAD50 ATPASE, PUTATIVE-RELATED"/>
    <property type="match status" value="1"/>
</dbReference>
<gene>
    <name evidence="3" type="ORF">H9735_10235</name>
</gene>
<dbReference type="InterPro" id="IPR038729">
    <property type="entry name" value="Rad50/SbcC_AAA"/>
</dbReference>
<dbReference type="PANTHER" id="PTHR41259:SF1">
    <property type="entry name" value="DOUBLE-STRAND BREAK REPAIR RAD50 ATPASE, PUTATIVE-RELATED"/>
    <property type="match status" value="1"/>
</dbReference>
<evidence type="ECO:0000256" key="1">
    <source>
        <dbReference type="SAM" id="Coils"/>
    </source>
</evidence>
<feature type="domain" description="Rad50/SbcC-type AAA" evidence="2">
    <location>
        <begin position="6"/>
        <end position="283"/>
    </location>
</feature>
<dbReference type="Pfam" id="PF13476">
    <property type="entry name" value="AAA_23"/>
    <property type="match status" value="1"/>
</dbReference>